<dbReference type="EMBL" id="QNGE01002470">
    <property type="protein sequence ID" value="KAA3675529.1"/>
    <property type="molecule type" value="Genomic_DNA"/>
</dbReference>
<gene>
    <name evidence="2" type="ORF">DEA37_0009252</name>
</gene>
<accession>A0A5J4NJJ5</accession>
<reference evidence="2 3" key="1">
    <citation type="journal article" date="2019" name="Gigascience">
        <title>Whole-genome sequence of the oriental lung fluke Paragonimus westermani.</title>
        <authorList>
            <person name="Oey H."/>
            <person name="Zakrzewski M."/>
            <person name="Narain K."/>
            <person name="Devi K.R."/>
            <person name="Agatsuma T."/>
            <person name="Nawaratna S."/>
            <person name="Gobert G.N."/>
            <person name="Jones M.K."/>
            <person name="Ragan M.A."/>
            <person name="McManus D.P."/>
            <person name="Krause L."/>
        </authorList>
    </citation>
    <scope>NUCLEOTIDE SEQUENCE [LARGE SCALE GENOMIC DNA]</scope>
    <source>
        <strain evidence="2 3">IND2009</strain>
    </source>
</reference>
<sequence length="165" mass="17610">MSVVNVLSKVTPTSMTGCADIGVQDAFNSDLAASLRLVHGSDMAGDMNTQVGRLDETVSRLRGGFGIASQRSDDSGRLLQPALVLVIVGVIAVLGAPFSESYLSHQIFHVFVVVAAFVHYHGLSKLADYRLTVGDCKPTPEDLRFPPSDLDGLQLDLFRPGVLAL</sequence>
<organism evidence="2 3">
    <name type="scientific">Paragonimus westermani</name>
    <dbReference type="NCBI Taxonomy" id="34504"/>
    <lineage>
        <taxon>Eukaryota</taxon>
        <taxon>Metazoa</taxon>
        <taxon>Spiralia</taxon>
        <taxon>Lophotrochozoa</taxon>
        <taxon>Platyhelminthes</taxon>
        <taxon>Trematoda</taxon>
        <taxon>Digenea</taxon>
        <taxon>Plagiorchiida</taxon>
        <taxon>Troglotremata</taxon>
        <taxon>Troglotrematidae</taxon>
        <taxon>Paragonimus</taxon>
    </lineage>
</organism>
<keyword evidence="1" id="KW-0812">Transmembrane</keyword>
<keyword evidence="1" id="KW-1133">Transmembrane helix</keyword>
<comment type="caution">
    <text evidence="2">The sequence shown here is derived from an EMBL/GenBank/DDBJ whole genome shotgun (WGS) entry which is preliminary data.</text>
</comment>
<keyword evidence="3" id="KW-1185">Reference proteome</keyword>
<evidence type="ECO:0000313" key="3">
    <source>
        <dbReference type="Proteomes" id="UP000324629"/>
    </source>
</evidence>
<dbReference type="AlphaFoldDB" id="A0A5J4NJJ5"/>
<keyword evidence="1" id="KW-0472">Membrane</keyword>
<feature type="transmembrane region" description="Helical" evidence="1">
    <location>
        <begin position="102"/>
        <end position="120"/>
    </location>
</feature>
<dbReference type="Proteomes" id="UP000324629">
    <property type="component" value="Unassembled WGS sequence"/>
</dbReference>
<evidence type="ECO:0000256" key="1">
    <source>
        <dbReference type="SAM" id="Phobius"/>
    </source>
</evidence>
<proteinExistence type="predicted"/>
<feature type="transmembrane region" description="Helical" evidence="1">
    <location>
        <begin position="78"/>
        <end position="96"/>
    </location>
</feature>
<protein>
    <submittedName>
        <fullName evidence="2">Uncharacterized protein</fullName>
    </submittedName>
</protein>
<evidence type="ECO:0000313" key="2">
    <source>
        <dbReference type="EMBL" id="KAA3675529.1"/>
    </source>
</evidence>
<name>A0A5J4NJJ5_9TREM</name>